<proteinExistence type="predicted"/>
<evidence type="ECO:0000313" key="3">
    <source>
        <dbReference type="EMBL" id="QPS04608.1"/>
    </source>
</evidence>
<name>A0A7T2RWI9_ACIJO</name>
<feature type="domain" description="DUF3298" evidence="2">
    <location>
        <begin position="172"/>
        <end position="241"/>
    </location>
</feature>
<keyword evidence="1" id="KW-0732">Signal</keyword>
<sequence>MILLHNNKIGSVFAMMLCAGLLSACQPRNDSNAAKSEETTKPAQVAQTLPLIEAKVRPLQLAHSIACDEEGCTQYKLYSLETNVPWINQYFDERMKKANPVAFESSKQAKPQIDENMLSETLSDVRYVAQRGKYADFVLMYYHYPARAAHGMYHNEYITLDLATKKRVALSDIVVDKTESQLLDALYSANSMWLSDHNISREQLKLTDNYYMSAKGVVFVYPLYELASYAEGMSELVLPYQQASGLIKAEYLPSFVDYAAEREKASKEKP</sequence>
<evidence type="ECO:0000259" key="2">
    <source>
        <dbReference type="Pfam" id="PF11738"/>
    </source>
</evidence>
<evidence type="ECO:0000256" key="1">
    <source>
        <dbReference type="SAM" id="SignalP"/>
    </source>
</evidence>
<reference evidence="3 4" key="1">
    <citation type="submission" date="2020-12" db="EMBL/GenBank/DDBJ databases">
        <title>FDA dAtabase for Regulatory Grade micrObial Sequences (FDA-ARGOS): Supporting development and validation of Infectious Disease Dx tests.</title>
        <authorList>
            <person name="Sproer C."/>
            <person name="Gronow S."/>
            <person name="Severitt S."/>
            <person name="Schroder I."/>
            <person name="Tallon L."/>
            <person name="Sadzewicz L."/>
            <person name="Zhao X."/>
            <person name="Boylan J."/>
            <person name="Ott S."/>
            <person name="Bowen H."/>
            <person name="Vavikolanu K."/>
            <person name="Mehta A."/>
            <person name="Aluvathingal J."/>
            <person name="Nadendla S."/>
            <person name="Lowell S."/>
            <person name="Myers T."/>
            <person name="Yan Y."/>
            <person name="Sichtig H."/>
        </authorList>
    </citation>
    <scope>NUCLEOTIDE SEQUENCE [LARGE SCALE GENOMIC DNA]</scope>
    <source>
        <strain evidence="3 4">FDAARGOS_910</strain>
    </source>
</reference>
<dbReference type="InterPro" id="IPR021729">
    <property type="entry name" value="DUF3298"/>
</dbReference>
<protein>
    <submittedName>
        <fullName evidence="3">DUF3298 domain-containing protein</fullName>
    </submittedName>
</protein>
<dbReference type="Proteomes" id="UP000595107">
    <property type="component" value="Chromosome"/>
</dbReference>
<dbReference type="InterPro" id="IPR037126">
    <property type="entry name" value="PdaC/RsiV-like_sf"/>
</dbReference>
<feature type="signal peptide" evidence="1">
    <location>
        <begin position="1"/>
        <end position="24"/>
    </location>
</feature>
<gene>
    <name evidence="3" type="ORF">I6G67_03715</name>
</gene>
<evidence type="ECO:0000313" key="4">
    <source>
        <dbReference type="Proteomes" id="UP000595107"/>
    </source>
</evidence>
<dbReference type="EMBL" id="CP065666">
    <property type="protein sequence ID" value="QPS04608.1"/>
    <property type="molecule type" value="Genomic_DNA"/>
</dbReference>
<dbReference type="Gene3D" id="3.90.640.20">
    <property type="entry name" value="Heat-shock cognate protein, ATPase"/>
    <property type="match status" value="1"/>
</dbReference>
<dbReference type="Pfam" id="PF11738">
    <property type="entry name" value="DUF3298"/>
    <property type="match status" value="1"/>
</dbReference>
<organism evidence="3 4">
    <name type="scientific">Acinetobacter johnsonii</name>
    <dbReference type="NCBI Taxonomy" id="40214"/>
    <lineage>
        <taxon>Bacteria</taxon>
        <taxon>Pseudomonadati</taxon>
        <taxon>Pseudomonadota</taxon>
        <taxon>Gammaproteobacteria</taxon>
        <taxon>Moraxellales</taxon>
        <taxon>Moraxellaceae</taxon>
        <taxon>Acinetobacter</taxon>
    </lineage>
</organism>
<dbReference type="AlphaFoldDB" id="A0A7T2RWI9"/>
<accession>A0A7T2RWI9</accession>
<feature type="chain" id="PRO_5033044390" evidence="1">
    <location>
        <begin position="25"/>
        <end position="270"/>
    </location>
</feature>